<dbReference type="InterPro" id="IPR050557">
    <property type="entry name" value="RTX_toxin/Mannuronan_C5-epim"/>
</dbReference>
<dbReference type="KEGG" id="rdi:CMV14_02835"/>
<dbReference type="RefSeq" id="WP_066969575.1">
    <property type="nucleotide sequence ID" value="NZ_CP023449.1"/>
</dbReference>
<dbReference type="AlphaFoldDB" id="A0A2A4FZQ0"/>
<dbReference type="PANTHER" id="PTHR38340:SF1">
    <property type="entry name" value="S-LAYER PROTEIN"/>
    <property type="match status" value="1"/>
</dbReference>
<keyword evidence="2" id="KW-0964">Secreted</keyword>
<dbReference type="Proteomes" id="UP000218934">
    <property type="component" value="Unassembled WGS sequence"/>
</dbReference>
<feature type="compositionally biased region" description="Gly residues" evidence="3">
    <location>
        <begin position="218"/>
        <end position="240"/>
    </location>
</feature>
<comment type="caution">
    <text evidence="4">The sequence shown here is derived from an EMBL/GenBank/DDBJ whole genome shotgun (WGS) entry which is preliminary data.</text>
</comment>
<name>A0A2A4FZQ0_9SPHN</name>
<evidence type="ECO:0000256" key="3">
    <source>
        <dbReference type="SAM" id="MobiDB-lite"/>
    </source>
</evidence>
<dbReference type="InterPro" id="IPR011049">
    <property type="entry name" value="Serralysin-like_metalloprot_C"/>
</dbReference>
<dbReference type="SUPFAM" id="SSF51120">
    <property type="entry name" value="beta-Roll"/>
    <property type="match status" value="2"/>
</dbReference>
<dbReference type="InterPro" id="IPR018511">
    <property type="entry name" value="Hemolysin-typ_Ca-bd_CS"/>
</dbReference>
<dbReference type="OrthoDB" id="9342475at2"/>
<dbReference type="InterPro" id="IPR001343">
    <property type="entry name" value="Hemolysn_Ca-bd"/>
</dbReference>
<dbReference type="Gene3D" id="2.150.10.10">
    <property type="entry name" value="Serralysin-like metalloprotease, C-terminal"/>
    <property type="match status" value="3"/>
</dbReference>
<proteinExistence type="predicted"/>
<accession>A0A2A4FZQ0</accession>
<dbReference type="GO" id="GO:0005576">
    <property type="term" value="C:extracellular region"/>
    <property type="evidence" value="ECO:0007669"/>
    <property type="project" value="UniProtKB-SubCell"/>
</dbReference>
<gene>
    <name evidence="4" type="ORF">COO09_05155</name>
</gene>
<keyword evidence="5" id="KW-1185">Reference proteome</keyword>
<feature type="region of interest" description="Disordered" evidence="3">
    <location>
        <begin position="152"/>
        <end position="240"/>
    </location>
</feature>
<evidence type="ECO:0000256" key="2">
    <source>
        <dbReference type="ARBA" id="ARBA00022525"/>
    </source>
</evidence>
<dbReference type="EMBL" id="NWUF01000003">
    <property type="protein sequence ID" value="PCE43688.1"/>
    <property type="molecule type" value="Genomic_DNA"/>
</dbReference>
<sequence length="375" mass="38217">MVFLTASGANALRMERFNFDRLTDTDSVIVQKSGSSLVIDVDGLRYAFAGSGVRYNGLDEPTSGTITGLTISGSGGTLFQASGFSIPATTFYLATYAPGSPFPLVFAGDDRIEGSGLADAVYAYGGHDVVNGGGGADVILAGDGNDHVYGQSPNGGADGADLINGEGGSDYLQGNAGNDTVNGGEGSDRINGGANNDQLFGQGGHDSINGNLGNDSIDGGGDNDQLRGGQGNDTLGGGAGNDVLMGDRGIDQLRGGAGDDIFVFGPDTSPIGATAETSDTIQDFGTGNDRFSLGFKPAALLVEASDAATIRVFADARAIAEAAFARHAGDGEVALVYRSPYEVYLFWNSTGGAAINSAVYLFGYQTHDFALADFI</sequence>
<dbReference type="GO" id="GO:0005509">
    <property type="term" value="F:calcium ion binding"/>
    <property type="evidence" value="ECO:0007669"/>
    <property type="project" value="InterPro"/>
</dbReference>
<evidence type="ECO:0000313" key="5">
    <source>
        <dbReference type="Proteomes" id="UP000218934"/>
    </source>
</evidence>
<protein>
    <submittedName>
        <fullName evidence="4">Hemolysin-type calcium-binding protein</fullName>
    </submittedName>
</protein>
<dbReference type="PROSITE" id="PS00330">
    <property type="entry name" value="HEMOLYSIN_CALCIUM"/>
    <property type="match status" value="2"/>
</dbReference>
<dbReference type="PANTHER" id="PTHR38340">
    <property type="entry name" value="S-LAYER PROTEIN"/>
    <property type="match status" value="1"/>
</dbReference>
<comment type="subcellular location">
    <subcellularLocation>
        <location evidence="1">Secreted</location>
    </subcellularLocation>
</comment>
<evidence type="ECO:0000256" key="1">
    <source>
        <dbReference type="ARBA" id="ARBA00004613"/>
    </source>
</evidence>
<dbReference type="Pfam" id="PF00353">
    <property type="entry name" value="HemolysinCabind"/>
    <property type="match status" value="3"/>
</dbReference>
<reference evidence="4 5" key="1">
    <citation type="submission" date="2017-09" db="EMBL/GenBank/DDBJ databases">
        <title>The Catabolism of 3,6-Dichlorosalicylic acid is Initiated by the Cytochrome P450 Monooxygenase DsmABC in Rhizorhabdus dicambivorans Ndbn-20.</title>
        <authorList>
            <person name="Na L."/>
        </authorList>
    </citation>
    <scope>NUCLEOTIDE SEQUENCE [LARGE SCALE GENOMIC DNA]</scope>
    <source>
        <strain evidence="4 5">Ndbn-20m</strain>
    </source>
</reference>
<dbReference type="PRINTS" id="PR00313">
    <property type="entry name" value="CABNDNGRPT"/>
</dbReference>
<organism evidence="4 5">
    <name type="scientific">Rhizorhabdus dicambivorans</name>
    <dbReference type="NCBI Taxonomy" id="1850238"/>
    <lineage>
        <taxon>Bacteria</taxon>
        <taxon>Pseudomonadati</taxon>
        <taxon>Pseudomonadota</taxon>
        <taxon>Alphaproteobacteria</taxon>
        <taxon>Sphingomonadales</taxon>
        <taxon>Sphingomonadaceae</taxon>
        <taxon>Rhizorhabdus</taxon>
    </lineage>
</organism>
<evidence type="ECO:0000313" key="4">
    <source>
        <dbReference type="EMBL" id="PCE43688.1"/>
    </source>
</evidence>